<dbReference type="AlphaFoldDB" id="A0A921SP30"/>
<feature type="transmembrane region" description="Helical" evidence="8">
    <location>
        <begin position="114"/>
        <end position="134"/>
    </location>
</feature>
<reference evidence="9" key="2">
    <citation type="submission" date="2021-09" db="EMBL/GenBank/DDBJ databases">
        <authorList>
            <person name="Gilroy R."/>
        </authorList>
    </citation>
    <scope>NUCLEOTIDE SEQUENCE</scope>
    <source>
        <strain evidence="9">ChiGjej5B5-7349</strain>
    </source>
</reference>
<proteinExistence type="inferred from homology"/>
<protein>
    <submittedName>
        <fullName evidence="9">Iron ABC transporter permease</fullName>
    </submittedName>
</protein>
<evidence type="ECO:0000313" key="10">
    <source>
        <dbReference type="Proteomes" id="UP000784435"/>
    </source>
</evidence>
<evidence type="ECO:0000256" key="7">
    <source>
        <dbReference type="ARBA" id="ARBA00023136"/>
    </source>
</evidence>
<keyword evidence="5 8" id="KW-0812">Transmembrane</keyword>
<dbReference type="CDD" id="cd06550">
    <property type="entry name" value="TM_ABC_iron-siderophores_like"/>
    <property type="match status" value="1"/>
</dbReference>
<dbReference type="InterPro" id="IPR000522">
    <property type="entry name" value="ABC_transptr_permease_BtuC"/>
</dbReference>
<evidence type="ECO:0000256" key="5">
    <source>
        <dbReference type="ARBA" id="ARBA00022692"/>
    </source>
</evidence>
<dbReference type="Proteomes" id="UP000784435">
    <property type="component" value="Unassembled WGS sequence"/>
</dbReference>
<keyword evidence="7 8" id="KW-0472">Membrane</keyword>
<dbReference type="GO" id="GO:0033214">
    <property type="term" value="P:siderophore-iron import into cell"/>
    <property type="evidence" value="ECO:0007669"/>
    <property type="project" value="TreeGrafter"/>
</dbReference>
<feature type="transmembrane region" description="Helical" evidence="8">
    <location>
        <begin position="260"/>
        <end position="289"/>
    </location>
</feature>
<evidence type="ECO:0000256" key="4">
    <source>
        <dbReference type="ARBA" id="ARBA00022475"/>
    </source>
</evidence>
<dbReference type="Pfam" id="PF01032">
    <property type="entry name" value="FecCD"/>
    <property type="match status" value="1"/>
</dbReference>
<feature type="transmembrane region" description="Helical" evidence="8">
    <location>
        <begin position="172"/>
        <end position="192"/>
    </location>
</feature>
<dbReference type="FunFam" id="1.10.3470.10:FF:000001">
    <property type="entry name" value="Vitamin B12 ABC transporter permease BtuC"/>
    <property type="match status" value="1"/>
</dbReference>
<accession>A0A921SP30</accession>
<reference evidence="9" key="1">
    <citation type="journal article" date="2021" name="PeerJ">
        <title>Extensive microbial diversity within the chicken gut microbiome revealed by metagenomics and culture.</title>
        <authorList>
            <person name="Gilroy R."/>
            <person name="Ravi A."/>
            <person name="Getino M."/>
            <person name="Pursley I."/>
            <person name="Horton D.L."/>
            <person name="Alikhan N.F."/>
            <person name="Baker D."/>
            <person name="Gharbi K."/>
            <person name="Hall N."/>
            <person name="Watson M."/>
            <person name="Adriaenssens E.M."/>
            <person name="Foster-Nyarko E."/>
            <person name="Jarju S."/>
            <person name="Secka A."/>
            <person name="Antonio M."/>
            <person name="Oren A."/>
            <person name="Chaudhuri R.R."/>
            <person name="La Ragione R."/>
            <person name="Hildebrand F."/>
            <person name="Pallen M.J."/>
        </authorList>
    </citation>
    <scope>NUCLEOTIDE SEQUENCE</scope>
    <source>
        <strain evidence="9">ChiGjej5B5-7349</strain>
    </source>
</reference>
<dbReference type="GO" id="GO:0022857">
    <property type="term" value="F:transmembrane transporter activity"/>
    <property type="evidence" value="ECO:0007669"/>
    <property type="project" value="InterPro"/>
</dbReference>
<evidence type="ECO:0000256" key="8">
    <source>
        <dbReference type="SAM" id="Phobius"/>
    </source>
</evidence>
<evidence type="ECO:0000313" key="9">
    <source>
        <dbReference type="EMBL" id="HJG81085.1"/>
    </source>
</evidence>
<dbReference type="Gene3D" id="1.10.3470.10">
    <property type="entry name" value="ABC transporter involved in vitamin B12 uptake, BtuC"/>
    <property type="match status" value="1"/>
</dbReference>
<comment type="subcellular location">
    <subcellularLocation>
        <location evidence="1">Cell membrane</location>
        <topology evidence="1">Multi-pass membrane protein</topology>
    </subcellularLocation>
</comment>
<dbReference type="GO" id="GO:0005886">
    <property type="term" value="C:plasma membrane"/>
    <property type="evidence" value="ECO:0007669"/>
    <property type="project" value="UniProtKB-SubCell"/>
</dbReference>
<dbReference type="PANTHER" id="PTHR30472:SF1">
    <property type="entry name" value="FE(3+) DICITRATE TRANSPORT SYSTEM PERMEASE PROTEIN FECC-RELATED"/>
    <property type="match status" value="1"/>
</dbReference>
<evidence type="ECO:0000256" key="6">
    <source>
        <dbReference type="ARBA" id="ARBA00022989"/>
    </source>
</evidence>
<keyword evidence="6 8" id="KW-1133">Transmembrane helix</keyword>
<dbReference type="EMBL" id="DYUK01000260">
    <property type="protein sequence ID" value="HJG81085.1"/>
    <property type="molecule type" value="Genomic_DNA"/>
</dbReference>
<feature type="transmembrane region" description="Helical" evidence="8">
    <location>
        <begin position="32"/>
        <end position="54"/>
    </location>
</feature>
<keyword evidence="4" id="KW-1003">Cell membrane</keyword>
<gene>
    <name evidence="9" type="ORF">K8V08_11815</name>
</gene>
<comment type="similarity">
    <text evidence="2">Belongs to the binding-protein-dependent transport system permease family. FecCD subfamily.</text>
</comment>
<evidence type="ECO:0000256" key="3">
    <source>
        <dbReference type="ARBA" id="ARBA00022448"/>
    </source>
</evidence>
<name>A0A921SP30_9MICO</name>
<feature type="transmembrane region" description="Helical" evidence="8">
    <location>
        <begin position="301"/>
        <end position="320"/>
    </location>
</feature>
<dbReference type="SUPFAM" id="SSF81345">
    <property type="entry name" value="ABC transporter involved in vitamin B12 uptake, BtuC"/>
    <property type="match status" value="1"/>
</dbReference>
<feature type="transmembrane region" description="Helical" evidence="8">
    <location>
        <begin position="140"/>
        <end position="160"/>
    </location>
</feature>
<sequence length="356" mass="35974">MSSPAAPPTAPPVIPAAPPALTGRTRSWSVRAVALLVLAVALVLAAVASVAFGARGVTWADIVAGVSGSQDTLAEAAVAQRVPRTVLAAVVGAALGVSGALLQGISRNPLADPGIFGINNGAALAVVIGMSFFGMTSPYAYIWVALLGAAVTAVFVYLVGSLGRGGATPLKLALAGAATSIALSSLVSAVILPRAEVMDSFRFWQIGGVGGAAFDTIARVAPFLLVGFLLALISARGLDSLALGDEMARGLGVKVERTRIIAGVGAVLLCGGATAVAGPIAFIGLVVPHLCRMVYGPDHRWLLPLSAVTGAVLLTISDVVGRVIARPEELEVGIVTALVGAPFFIVVVRRMKVRAL</sequence>
<dbReference type="PANTHER" id="PTHR30472">
    <property type="entry name" value="FERRIC ENTEROBACTIN TRANSPORT SYSTEM PERMEASE PROTEIN"/>
    <property type="match status" value="1"/>
</dbReference>
<organism evidence="9 10">
    <name type="scientific">Brevibacterium senegalense</name>
    <dbReference type="NCBI Taxonomy" id="1033736"/>
    <lineage>
        <taxon>Bacteria</taxon>
        <taxon>Bacillati</taxon>
        <taxon>Actinomycetota</taxon>
        <taxon>Actinomycetes</taxon>
        <taxon>Micrococcales</taxon>
        <taxon>Brevibacteriaceae</taxon>
        <taxon>Brevibacterium</taxon>
    </lineage>
</organism>
<evidence type="ECO:0000256" key="1">
    <source>
        <dbReference type="ARBA" id="ARBA00004651"/>
    </source>
</evidence>
<keyword evidence="3" id="KW-0813">Transport</keyword>
<feature type="transmembrane region" description="Helical" evidence="8">
    <location>
        <begin position="220"/>
        <end position="239"/>
    </location>
</feature>
<feature type="transmembrane region" description="Helical" evidence="8">
    <location>
        <begin position="332"/>
        <end position="351"/>
    </location>
</feature>
<dbReference type="InterPro" id="IPR037294">
    <property type="entry name" value="ABC_BtuC-like"/>
</dbReference>
<evidence type="ECO:0000256" key="2">
    <source>
        <dbReference type="ARBA" id="ARBA00007935"/>
    </source>
</evidence>
<feature type="transmembrane region" description="Helical" evidence="8">
    <location>
        <begin position="85"/>
        <end position="102"/>
    </location>
</feature>
<comment type="caution">
    <text evidence="9">The sequence shown here is derived from an EMBL/GenBank/DDBJ whole genome shotgun (WGS) entry which is preliminary data.</text>
</comment>